<feature type="domain" description="Gcp-like" evidence="1">
    <location>
        <begin position="29"/>
        <end position="223"/>
    </location>
</feature>
<dbReference type="InterPro" id="IPR043129">
    <property type="entry name" value="ATPase_NBD"/>
</dbReference>
<dbReference type="Proteomes" id="UP000321574">
    <property type="component" value="Unassembled WGS sequence"/>
</dbReference>
<proteinExistence type="predicted"/>
<dbReference type="Pfam" id="PF00814">
    <property type="entry name" value="TsaD"/>
    <property type="match status" value="1"/>
</dbReference>
<evidence type="ECO:0000259" key="1">
    <source>
        <dbReference type="Pfam" id="PF00814"/>
    </source>
</evidence>
<dbReference type="InterPro" id="IPR000905">
    <property type="entry name" value="Gcp-like_dom"/>
</dbReference>
<comment type="caution">
    <text evidence="2">The sequence shown here is derived from an EMBL/GenBank/DDBJ whole genome shotgun (WGS) entry which is preliminary data.</text>
</comment>
<accession>A0A5C8NX70</accession>
<keyword evidence="2" id="KW-0808">Transferase</keyword>
<dbReference type="Gene3D" id="3.30.420.40">
    <property type="match status" value="2"/>
</dbReference>
<dbReference type="PANTHER" id="PTHR11735">
    <property type="entry name" value="TRNA N6-ADENOSINE THREONYLCARBAMOYLTRANSFERASE"/>
    <property type="match status" value="1"/>
</dbReference>
<dbReference type="NCBIfam" id="TIGR03725">
    <property type="entry name" value="T6A_YeaZ"/>
    <property type="match status" value="1"/>
</dbReference>
<organism evidence="2 3">
    <name type="scientific">Cerasibacillus terrae</name>
    <dbReference type="NCBI Taxonomy" id="2498845"/>
    <lineage>
        <taxon>Bacteria</taxon>
        <taxon>Bacillati</taxon>
        <taxon>Bacillota</taxon>
        <taxon>Bacilli</taxon>
        <taxon>Bacillales</taxon>
        <taxon>Bacillaceae</taxon>
        <taxon>Cerasibacillus</taxon>
    </lineage>
</organism>
<dbReference type="AlphaFoldDB" id="A0A5C8NX70"/>
<sequence length="235" mass="26302">MYTLAMDTSNNVLAVAILKNRTVIGEFITNLKKNHSVRLMPAIDLLMEEVGVESNQLEKIVVAKGPGSYTGVRIGLTTAKTLAWALNVPLIGVSSLESLAYQTRFYNGLICPFFDARRGMVYIGGYEWNQNKMSKTLEETNILMTDWLDILVKQNKEVLFLSPDIGQYKELIKEKMGQLAIIPEDSFHIAKASDLAFAGEHHAAVSPHVLTPNYLRMAEAEAKWKQAQEERENNG</sequence>
<name>A0A5C8NX70_9BACI</name>
<gene>
    <name evidence="2" type="primary">tsaB</name>
    <name evidence="2" type="ORF">FHP05_05675</name>
</gene>
<dbReference type="EMBL" id="VDUW01000003">
    <property type="protein sequence ID" value="TXL65613.1"/>
    <property type="molecule type" value="Genomic_DNA"/>
</dbReference>
<dbReference type="GO" id="GO:0002949">
    <property type="term" value="P:tRNA threonylcarbamoyladenosine modification"/>
    <property type="evidence" value="ECO:0007669"/>
    <property type="project" value="InterPro"/>
</dbReference>
<dbReference type="PANTHER" id="PTHR11735:SF11">
    <property type="entry name" value="TRNA THREONYLCARBAMOYLADENOSINE BIOSYNTHESIS PROTEIN TSAB"/>
    <property type="match status" value="1"/>
</dbReference>
<dbReference type="SUPFAM" id="SSF53067">
    <property type="entry name" value="Actin-like ATPase domain"/>
    <property type="match status" value="2"/>
</dbReference>
<dbReference type="OrthoDB" id="9784166at2"/>
<dbReference type="CDD" id="cd24032">
    <property type="entry name" value="ASKHA_NBD_TsaB"/>
    <property type="match status" value="1"/>
</dbReference>
<dbReference type="GO" id="GO:0016740">
    <property type="term" value="F:transferase activity"/>
    <property type="evidence" value="ECO:0007669"/>
    <property type="project" value="UniProtKB-KW"/>
</dbReference>
<dbReference type="RefSeq" id="WP_147666284.1">
    <property type="nucleotide sequence ID" value="NZ_VDUW01000003.1"/>
</dbReference>
<keyword evidence="3" id="KW-1185">Reference proteome</keyword>
<reference evidence="2 3" key="1">
    <citation type="submission" date="2019-06" db="EMBL/GenBank/DDBJ databases">
        <title>Cerasibacillus sp. nov., isolated from maize field.</title>
        <authorList>
            <person name="Lin S.-Y."/>
            <person name="Tsai C.-F."/>
            <person name="Young C.-C."/>
        </authorList>
    </citation>
    <scope>NUCLEOTIDE SEQUENCE [LARGE SCALE GENOMIC DNA]</scope>
    <source>
        <strain evidence="2 3">CC-CFT480</strain>
    </source>
</reference>
<dbReference type="InterPro" id="IPR022496">
    <property type="entry name" value="T6A_TsaB"/>
</dbReference>
<dbReference type="GO" id="GO:0005829">
    <property type="term" value="C:cytosol"/>
    <property type="evidence" value="ECO:0007669"/>
    <property type="project" value="TreeGrafter"/>
</dbReference>
<evidence type="ECO:0000313" key="3">
    <source>
        <dbReference type="Proteomes" id="UP000321574"/>
    </source>
</evidence>
<evidence type="ECO:0000313" key="2">
    <source>
        <dbReference type="EMBL" id="TXL65613.1"/>
    </source>
</evidence>
<protein>
    <submittedName>
        <fullName evidence="2">tRNA (Adenosine(37)-N6)-threonylcarbamoyltransferase complex dimerization subunit type 1 TsaB</fullName>
    </submittedName>
</protein>